<gene>
    <name evidence="2" type="ORF">E2636_08435</name>
</gene>
<evidence type="ECO:0008006" key="4">
    <source>
        <dbReference type="Google" id="ProtNLM"/>
    </source>
</evidence>
<dbReference type="PROSITE" id="PS51257">
    <property type="entry name" value="PROKAR_LIPOPROTEIN"/>
    <property type="match status" value="1"/>
</dbReference>
<dbReference type="RefSeq" id="WP_134209807.1">
    <property type="nucleotide sequence ID" value="NZ_CP038015.1"/>
</dbReference>
<feature type="signal peptide" evidence="1">
    <location>
        <begin position="1"/>
        <end position="21"/>
    </location>
</feature>
<keyword evidence="3" id="KW-1185">Reference proteome</keyword>
<evidence type="ECO:0000313" key="3">
    <source>
        <dbReference type="Proteomes" id="UP000294292"/>
    </source>
</evidence>
<dbReference type="OrthoDB" id="2870421at2"/>
<keyword evidence="1" id="KW-0732">Signal</keyword>
<dbReference type="AlphaFoldDB" id="A0A4V1AN11"/>
<evidence type="ECO:0000313" key="2">
    <source>
        <dbReference type="EMBL" id="QBP41155.1"/>
    </source>
</evidence>
<sequence length="226" mass="25770">MKLLKGSVLFIVLLLITSCNTVTDKDSSADKPDAITEDTNKVVEDTEKKVEEPEKEMVDLSNFFMEDGAVANYLGDGNEYASYRARTQWHNENSVSVYEDNGGTTVLRTYRITEESIDLIKEEGEFYDKFNPSDEELRTLPKLSTLLQLPLEEGKSFDDWMIISINQTIATPYQTFEKGILLEKTDESGAIQRKYFVSNFGEIKREFIMSDDEIEFSVTSTLESVE</sequence>
<evidence type="ECO:0000256" key="1">
    <source>
        <dbReference type="SAM" id="SignalP"/>
    </source>
</evidence>
<accession>A0A4V1AN11</accession>
<dbReference type="EMBL" id="CP038015">
    <property type="protein sequence ID" value="QBP41155.1"/>
    <property type="molecule type" value="Genomic_DNA"/>
</dbReference>
<proteinExistence type="predicted"/>
<reference evidence="2 3" key="1">
    <citation type="submission" date="2019-03" db="EMBL/GenBank/DDBJ databases">
        <title>Complete genome sequence of Paenisporosarcina antarctica CGMCC 1.6503T.</title>
        <authorList>
            <person name="Rong J.-C."/>
            <person name="Chi N.-Y."/>
            <person name="Zhang Q.-F."/>
        </authorList>
    </citation>
    <scope>NUCLEOTIDE SEQUENCE [LARGE SCALE GENOMIC DNA]</scope>
    <source>
        <strain evidence="2 3">CGMCC 1.6503</strain>
    </source>
</reference>
<feature type="chain" id="PRO_5038620285" description="Outer membrane lipoprotein carrier protein LolA" evidence="1">
    <location>
        <begin position="22"/>
        <end position="226"/>
    </location>
</feature>
<protein>
    <recommendedName>
        <fullName evidence="4">Outer membrane lipoprotein carrier protein LolA</fullName>
    </recommendedName>
</protein>
<organism evidence="2 3">
    <name type="scientific">Paenisporosarcina antarctica</name>
    <dbReference type="NCBI Taxonomy" id="417367"/>
    <lineage>
        <taxon>Bacteria</taxon>
        <taxon>Bacillati</taxon>
        <taxon>Bacillota</taxon>
        <taxon>Bacilli</taxon>
        <taxon>Bacillales</taxon>
        <taxon>Caryophanaceae</taxon>
        <taxon>Paenisporosarcina</taxon>
    </lineage>
</organism>
<name>A0A4V1AN11_9BACL</name>
<dbReference type="Proteomes" id="UP000294292">
    <property type="component" value="Chromosome"/>
</dbReference>
<dbReference type="KEGG" id="panc:E2636_08435"/>